<proteinExistence type="predicted"/>
<evidence type="ECO:0000313" key="2">
    <source>
        <dbReference type="Proteomes" id="UP001060085"/>
    </source>
</evidence>
<reference evidence="2" key="1">
    <citation type="journal article" date="2023" name="Nat. Plants">
        <title>Single-cell RNA sequencing provides a high-resolution roadmap for understanding the multicellular compartmentation of specialized metabolism.</title>
        <authorList>
            <person name="Sun S."/>
            <person name="Shen X."/>
            <person name="Li Y."/>
            <person name="Li Y."/>
            <person name="Wang S."/>
            <person name="Li R."/>
            <person name="Zhang H."/>
            <person name="Shen G."/>
            <person name="Guo B."/>
            <person name="Wei J."/>
            <person name="Xu J."/>
            <person name="St-Pierre B."/>
            <person name="Chen S."/>
            <person name="Sun C."/>
        </authorList>
    </citation>
    <scope>NUCLEOTIDE SEQUENCE [LARGE SCALE GENOMIC DNA]</scope>
</reference>
<keyword evidence="2" id="KW-1185">Reference proteome</keyword>
<name>A0ACC0A7K6_CATRO</name>
<dbReference type="Proteomes" id="UP001060085">
    <property type="component" value="Linkage Group LG07"/>
</dbReference>
<gene>
    <name evidence="1" type="ORF">M9H77_32590</name>
</gene>
<accession>A0ACC0A7K6</accession>
<evidence type="ECO:0000313" key="1">
    <source>
        <dbReference type="EMBL" id="KAI5655403.1"/>
    </source>
</evidence>
<comment type="caution">
    <text evidence="1">The sequence shown here is derived from an EMBL/GenBank/DDBJ whole genome shotgun (WGS) entry which is preliminary data.</text>
</comment>
<dbReference type="EMBL" id="CM044707">
    <property type="protein sequence ID" value="KAI5655403.1"/>
    <property type="molecule type" value="Genomic_DNA"/>
</dbReference>
<protein>
    <submittedName>
        <fullName evidence="1">Uncharacterized protein</fullName>
    </submittedName>
</protein>
<sequence length="508" mass="56595">MVMWAEIWRASRITSELQPYCTAIGALVFAALILFASWFHYHKAAPKLAWFQDVESMLNHHLVGLLGLGSLSWAGHQVHVAIAILFLIAGHMYRTNWGIGHGLKDILEAHKGPFTAWQGNFESWVKDPLHEDLLRMQFGILILVAVEAFTLGGALGPVNIACSGWLHLQPKWKPSVSWFKNAESCLNHHLLGLFGISSLAWTGHLVHVAIPGSRGKYVRWNNFLDVLPHPQGLGPLFTGQWNLYAQNPDSSSHLFGTSQGAITGILTLHGGFHPQTQSLWLIDIAHHHLAIAFIFLIAGHMYRTNFEIGHSMKDLLDAHVLPGGRLGRGHKGLYDTINNSLHFQLGLALASLGDITSLVAQHMYTLPVYAFIAQDFTTQAALYTHHQYIVGFIMTGAFAHGAIFFIRDYNPEQNEDNVLARMLDHKEAIISHLCWASLFLGFHTLGLYVHNDVMLAFGTPEKQILIEPIFAQWIQLAYGKTSYGLTYFYLQQAGRHSVRVEASGCPVG</sequence>
<organism evidence="1 2">
    <name type="scientific">Catharanthus roseus</name>
    <name type="common">Madagascar periwinkle</name>
    <name type="synonym">Vinca rosea</name>
    <dbReference type="NCBI Taxonomy" id="4058"/>
    <lineage>
        <taxon>Eukaryota</taxon>
        <taxon>Viridiplantae</taxon>
        <taxon>Streptophyta</taxon>
        <taxon>Embryophyta</taxon>
        <taxon>Tracheophyta</taxon>
        <taxon>Spermatophyta</taxon>
        <taxon>Magnoliopsida</taxon>
        <taxon>eudicotyledons</taxon>
        <taxon>Gunneridae</taxon>
        <taxon>Pentapetalae</taxon>
        <taxon>asterids</taxon>
        <taxon>lamiids</taxon>
        <taxon>Gentianales</taxon>
        <taxon>Apocynaceae</taxon>
        <taxon>Rauvolfioideae</taxon>
        <taxon>Vinceae</taxon>
        <taxon>Catharanthinae</taxon>
        <taxon>Catharanthus</taxon>
    </lineage>
</organism>